<keyword evidence="6 7" id="KW-0472">Membrane</keyword>
<evidence type="ECO:0000256" key="5">
    <source>
        <dbReference type="ARBA" id="ARBA00022989"/>
    </source>
</evidence>
<feature type="transmembrane region" description="Helical" evidence="7">
    <location>
        <begin position="32"/>
        <end position="51"/>
    </location>
</feature>
<keyword evidence="4 7" id="KW-0812">Transmembrane</keyword>
<dbReference type="Pfam" id="PF12911">
    <property type="entry name" value="OppC_N"/>
    <property type="match status" value="1"/>
</dbReference>
<dbReference type="Proteomes" id="UP000011566">
    <property type="component" value="Unassembled WGS sequence"/>
</dbReference>
<keyword evidence="10" id="KW-1185">Reference proteome</keyword>
<feature type="transmembrane region" description="Helical" evidence="7">
    <location>
        <begin position="239"/>
        <end position="265"/>
    </location>
</feature>
<keyword evidence="3" id="KW-1003">Cell membrane</keyword>
<feature type="transmembrane region" description="Helical" evidence="7">
    <location>
        <begin position="311"/>
        <end position="334"/>
    </location>
</feature>
<dbReference type="PROSITE" id="PS50928">
    <property type="entry name" value="ABC_TM1"/>
    <property type="match status" value="1"/>
</dbReference>
<evidence type="ECO:0000256" key="2">
    <source>
        <dbReference type="ARBA" id="ARBA00022448"/>
    </source>
</evidence>
<evidence type="ECO:0000256" key="4">
    <source>
        <dbReference type="ARBA" id="ARBA00022692"/>
    </source>
</evidence>
<accession>M0LYI4</accession>
<evidence type="ECO:0000256" key="7">
    <source>
        <dbReference type="RuleBase" id="RU363032"/>
    </source>
</evidence>
<feature type="transmembrane region" description="Helical" evidence="7">
    <location>
        <begin position="355"/>
        <end position="377"/>
    </location>
</feature>
<dbReference type="RefSeq" id="WP_007693028.1">
    <property type="nucleotide sequence ID" value="NZ_AJRK01000007.1"/>
</dbReference>
<name>M0LYI4_9EURY</name>
<dbReference type="CDD" id="cd06261">
    <property type="entry name" value="TM_PBP2"/>
    <property type="match status" value="1"/>
</dbReference>
<proteinExistence type="inferred from homology"/>
<comment type="subcellular location">
    <subcellularLocation>
        <location evidence="1 7">Cell membrane</location>
        <topology evidence="1 7">Multi-pass membrane protein</topology>
    </subcellularLocation>
</comment>
<keyword evidence="2 7" id="KW-0813">Transport</keyword>
<reference evidence="9 10" key="1">
    <citation type="journal article" date="2014" name="PLoS Genet.">
        <title>Phylogenetically driven sequencing of extremely halophilic archaea reveals strategies for static and dynamic osmo-response.</title>
        <authorList>
            <person name="Becker E.A."/>
            <person name="Seitzer P.M."/>
            <person name="Tritt A."/>
            <person name="Larsen D."/>
            <person name="Krusor M."/>
            <person name="Yao A.I."/>
            <person name="Wu D."/>
            <person name="Madern D."/>
            <person name="Eisen J.A."/>
            <person name="Darling A.E."/>
            <person name="Facciotti M.T."/>
        </authorList>
    </citation>
    <scope>NUCLEOTIDE SEQUENCE [LARGE SCALE GENOMIC DNA]</scope>
    <source>
        <strain evidence="9 10">100A6</strain>
    </source>
</reference>
<dbReference type="OrthoDB" id="312811at2157"/>
<comment type="similarity">
    <text evidence="7">Belongs to the binding-protein-dependent transport system permease family.</text>
</comment>
<comment type="caution">
    <text evidence="9">The sequence shown here is derived from an EMBL/GenBank/DDBJ whole genome shotgun (WGS) entry which is preliminary data.</text>
</comment>
<dbReference type="PATRIC" id="fig|1132509.6.peg.2009"/>
<dbReference type="PANTHER" id="PTHR43386:SF23">
    <property type="entry name" value="ABC TRANSPORTER"/>
    <property type="match status" value="1"/>
</dbReference>
<dbReference type="PANTHER" id="PTHR43386">
    <property type="entry name" value="OLIGOPEPTIDE TRANSPORT SYSTEM PERMEASE PROTEIN APPC"/>
    <property type="match status" value="1"/>
</dbReference>
<evidence type="ECO:0000256" key="1">
    <source>
        <dbReference type="ARBA" id="ARBA00004651"/>
    </source>
</evidence>
<dbReference type="InterPro" id="IPR050366">
    <property type="entry name" value="BP-dependent_transpt_permease"/>
</dbReference>
<dbReference type="GO" id="GO:0055085">
    <property type="term" value="P:transmembrane transport"/>
    <property type="evidence" value="ECO:0007669"/>
    <property type="project" value="InterPro"/>
</dbReference>
<dbReference type="GO" id="GO:0005886">
    <property type="term" value="C:plasma membrane"/>
    <property type="evidence" value="ECO:0007669"/>
    <property type="project" value="UniProtKB-SubCell"/>
</dbReference>
<evidence type="ECO:0000256" key="6">
    <source>
        <dbReference type="ARBA" id="ARBA00023136"/>
    </source>
</evidence>
<feature type="transmembrane region" description="Helical" evidence="7">
    <location>
        <begin position="198"/>
        <end position="218"/>
    </location>
</feature>
<dbReference type="EMBL" id="AOMB01000025">
    <property type="protein sequence ID" value="EMA38642.1"/>
    <property type="molecule type" value="Genomic_DNA"/>
</dbReference>
<keyword evidence="5 7" id="KW-1133">Transmembrane helix</keyword>
<dbReference type="Pfam" id="PF00528">
    <property type="entry name" value="BPD_transp_1"/>
    <property type="match status" value="1"/>
</dbReference>
<dbReference type="InterPro" id="IPR025966">
    <property type="entry name" value="OppC_N"/>
</dbReference>
<feature type="transmembrane region" description="Helical" evidence="7">
    <location>
        <begin position="71"/>
        <end position="90"/>
    </location>
</feature>
<feature type="transmembrane region" description="Helical" evidence="7">
    <location>
        <begin position="110"/>
        <end position="129"/>
    </location>
</feature>
<dbReference type="InterPro" id="IPR035906">
    <property type="entry name" value="MetI-like_sf"/>
</dbReference>
<evidence type="ECO:0000256" key="3">
    <source>
        <dbReference type="ARBA" id="ARBA00022475"/>
    </source>
</evidence>
<dbReference type="InterPro" id="IPR000515">
    <property type="entry name" value="MetI-like"/>
</dbReference>
<dbReference type="AlphaFoldDB" id="M0LYI4"/>
<dbReference type="SUPFAM" id="SSF161098">
    <property type="entry name" value="MetI-like"/>
    <property type="match status" value="1"/>
</dbReference>
<evidence type="ECO:0000259" key="8">
    <source>
        <dbReference type="PROSITE" id="PS50928"/>
    </source>
</evidence>
<dbReference type="Gene3D" id="1.10.3720.10">
    <property type="entry name" value="MetI-like"/>
    <property type="match status" value="1"/>
</dbReference>
<evidence type="ECO:0000313" key="10">
    <source>
        <dbReference type="Proteomes" id="UP000011566"/>
    </source>
</evidence>
<evidence type="ECO:0000313" key="9">
    <source>
        <dbReference type="EMBL" id="EMA38642.1"/>
    </source>
</evidence>
<sequence>MATDSSPTDDRFETIDWEAIEGQRRSLPRRTIAFGATLLVYLALVAYNLVYPMAGDQPLPVLDWDVGGADWLFILTLIVLLFYAVVPLAVNRRMTRYYWREFKKNTAAVVSLVFLLCVLAVGIVGPIVLSPPEVDVIAAYQPPMGLSVAQDVPVGCVGSVSGGQCQGTWAHPLGTTGEGKDIFKMIVFGMRVSMEVGLVGMLIRVVTGTIVGTTAAYFGGTVDEVLMRYVDIQISFPEFILFLLLLYIFGGSLLLLIGIFGFFGWGGIARLVRSEALQRREEEYFRAAEGAGASTVYTIRRHLVPNVSNTVITAATIGIPILILAEAAYSFLGLTDPTVPSWGQVIAAGRGDLSTAWWISTIPGFFLFATIMAFNFLGDALRDALDPRQENAE</sequence>
<gene>
    <name evidence="9" type="ORF">C447_08895</name>
</gene>
<protein>
    <submittedName>
        <fullName evidence="9">ABC-type transport system permease</fullName>
    </submittedName>
</protein>
<dbReference type="eggNOG" id="arCOG00748">
    <property type="taxonomic scope" value="Archaea"/>
</dbReference>
<organism evidence="9 10">
    <name type="scientific">Halococcus hamelinensis 100A6</name>
    <dbReference type="NCBI Taxonomy" id="1132509"/>
    <lineage>
        <taxon>Archaea</taxon>
        <taxon>Methanobacteriati</taxon>
        <taxon>Methanobacteriota</taxon>
        <taxon>Stenosarchaea group</taxon>
        <taxon>Halobacteria</taxon>
        <taxon>Halobacteriales</taxon>
        <taxon>Halococcaceae</taxon>
        <taxon>Halococcus</taxon>
    </lineage>
</organism>
<feature type="domain" description="ABC transmembrane type-1" evidence="8">
    <location>
        <begin position="190"/>
        <end position="378"/>
    </location>
</feature>